<name>Q7X344_9BACT</name>
<protein>
    <submittedName>
        <fullName evidence="3">Putative carboxy-terminal processing protease</fullName>
    </submittedName>
</protein>
<evidence type="ECO:0000313" key="3">
    <source>
        <dbReference type="EMBL" id="AAP58520.1"/>
    </source>
</evidence>
<dbReference type="PANTHER" id="PTHR32060:SF30">
    <property type="entry name" value="CARBOXY-TERMINAL PROCESSING PROTEASE CTPA"/>
    <property type="match status" value="1"/>
</dbReference>
<dbReference type="InterPro" id="IPR036034">
    <property type="entry name" value="PDZ_sf"/>
</dbReference>
<dbReference type="PANTHER" id="PTHR32060">
    <property type="entry name" value="TAIL-SPECIFIC PROTEASE"/>
    <property type="match status" value="1"/>
</dbReference>
<dbReference type="CDD" id="cd07561">
    <property type="entry name" value="Peptidase_S41_CPP_like"/>
    <property type="match status" value="1"/>
</dbReference>
<proteinExistence type="predicted"/>
<evidence type="ECO:0000256" key="1">
    <source>
        <dbReference type="SAM" id="SignalP"/>
    </source>
</evidence>
<dbReference type="MEROPS" id="S41.012"/>
<accession>Q7X344</accession>
<reference evidence="3" key="1">
    <citation type="journal article" date="2003" name="Mol. Microbiol.">
        <title>Acidobacteria form a coherent but highly diverse group within the bacterial domain: evidence from environmental genomics.</title>
        <authorList>
            <person name="Quaiser A."/>
            <person name="Ochsenreiter T."/>
            <person name="Lanz C."/>
            <person name="Schuster S.C."/>
            <person name="Treusch A.H."/>
            <person name="Eck J."/>
            <person name="Schleper C."/>
        </authorList>
    </citation>
    <scope>NUCLEOTIDE SEQUENCE</scope>
</reference>
<dbReference type="InterPro" id="IPR005151">
    <property type="entry name" value="Tail-specific_protease"/>
</dbReference>
<dbReference type="GO" id="GO:0008236">
    <property type="term" value="F:serine-type peptidase activity"/>
    <property type="evidence" value="ECO:0007669"/>
    <property type="project" value="InterPro"/>
</dbReference>
<sequence length="427" mass="45919">MRLLIAVVVALCGIALPAGADAQSGPRNCTRTSQNLFVRDVLDEYYLWYRELPRLNPSNYATPEAYLDAARFRPLDSTFSYITSRAANDAFYGDSQFVGVGITTQMSGSEMRVLQVFPESPASEAGMARGDRIFEINGTSVTELIETGLIGGAFGASEPGVTAQVGFQSRQGVERRATLTKRVVTIPTVSLTRTFQVDGRTVGYLLFRNFVEPSYGALDEAFAALREARATELVIDLRYNGGGLVDVAVHLGGLVAGAVTEGRIFATFQHNDKHSALNEDLRFERPTQSLNLSRLFVVTTRASASASELLINSLRPHIPVFVIGDATYGKPVGQYGFAFCDKVLAPVAFALVNSDGQGDFFGGIAPTCAAPDDLEHDLGAADEASLAEAFHLLRTGTCSAPATAQRLRVRATTPPRAIGWQSVVNAH</sequence>
<dbReference type="GO" id="GO:0030288">
    <property type="term" value="C:outer membrane-bounded periplasmic space"/>
    <property type="evidence" value="ECO:0007669"/>
    <property type="project" value="TreeGrafter"/>
</dbReference>
<feature type="domain" description="PDZ" evidence="2">
    <location>
        <begin position="93"/>
        <end position="144"/>
    </location>
</feature>
<dbReference type="Gene3D" id="3.90.226.10">
    <property type="entry name" value="2-enoyl-CoA Hydratase, Chain A, domain 1"/>
    <property type="match status" value="1"/>
</dbReference>
<feature type="chain" id="PRO_5004293591" evidence="1">
    <location>
        <begin position="21"/>
        <end position="427"/>
    </location>
</feature>
<dbReference type="PROSITE" id="PS50106">
    <property type="entry name" value="PDZ"/>
    <property type="match status" value="1"/>
</dbReference>
<dbReference type="EMBL" id="AY281353">
    <property type="protein sequence ID" value="AAP58520.1"/>
    <property type="molecule type" value="Genomic_DNA"/>
</dbReference>
<dbReference type="InterPro" id="IPR041489">
    <property type="entry name" value="PDZ_6"/>
</dbReference>
<keyword evidence="3" id="KW-0378">Hydrolase</keyword>
<feature type="signal peptide" evidence="1">
    <location>
        <begin position="1"/>
        <end position="20"/>
    </location>
</feature>
<keyword evidence="3" id="KW-0645">Protease</keyword>
<dbReference type="InterPro" id="IPR029045">
    <property type="entry name" value="ClpP/crotonase-like_dom_sf"/>
</dbReference>
<dbReference type="SUPFAM" id="SSF50156">
    <property type="entry name" value="PDZ domain-like"/>
    <property type="match status" value="1"/>
</dbReference>
<organism evidence="3">
    <name type="scientific">uncultured Acidobacteriota bacterium</name>
    <dbReference type="NCBI Taxonomy" id="171953"/>
    <lineage>
        <taxon>Bacteria</taxon>
        <taxon>Pseudomonadati</taxon>
        <taxon>Acidobacteriota</taxon>
        <taxon>environmental samples</taxon>
    </lineage>
</organism>
<dbReference type="InterPro" id="IPR041613">
    <property type="entry name" value="Pept_S41_N"/>
</dbReference>
<keyword evidence="1" id="KW-0732">Signal</keyword>
<dbReference type="Pfam" id="PF18294">
    <property type="entry name" value="Pept_S41_N"/>
    <property type="match status" value="1"/>
</dbReference>
<dbReference type="Gene3D" id="2.30.42.10">
    <property type="match status" value="1"/>
</dbReference>
<dbReference type="GO" id="GO:0004175">
    <property type="term" value="F:endopeptidase activity"/>
    <property type="evidence" value="ECO:0007669"/>
    <property type="project" value="TreeGrafter"/>
</dbReference>
<dbReference type="GO" id="GO:0007165">
    <property type="term" value="P:signal transduction"/>
    <property type="evidence" value="ECO:0007669"/>
    <property type="project" value="TreeGrafter"/>
</dbReference>
<dbReference type="InterPro" id="IPR001478">
    <property type="entry name" value="PDZ"/>
</dbReference>
<dbReference type="SUPFAM" id="SSF52096">
    <property type="entry name" value="ClpP/crotonase"/>
    <property type="match status" value="1"/>
</dbReference>
<evidence type="ECO:0000259" key="2">
    <source>
        <dbReference type="PROSITE" id="PS50106"/>
    </source>
</evidence>
<dbReference type="AlphaFoldDB" id="Q7X344"/>
<dbReference type="GO" id="GO:0006508">
    <property type="term" value="P:proteolysis"/>
    <property type="evidence" value="ECO:0007669"/>
    <property type="project" value="UniProtKB-KW"/>
</dbReference>
<dbReference type="Pfam" id="PF17820">
    <property type="entry name" value="PDZ_6"/>
    <property type="match status" value="1"/>
</dbReference>
<dbReference type="Gene3D" id="3.30.750.170">
    <property type="match status" value="1"/>
</dbReference>
<dbReference type="SMART" id="SM00245">
    <property type="entry name" value="TSPc"/>
    <property type="match status" value="1"/>
</dbReference>
<dbReference type="Pfam" id="PF03572">
    <property type="entry name" value="Peptidase_S41"/>
    <property type="match status" value="1"/>
</dbReference>